<dbReference type="EMBL" id="CP042831">
    <property type="protein sequence ID" value="QEE49325.1"/>
    <property type="molecule type" value="Genomic_DNA"/>
</dbReference>
<proteinExistence type="predicted"/>
<dbReference type="AlphaFoldDB" id="A0A5B9FR52"/>
<dbReference type="KEGG" id="fak:FUA48_06965"/>
<protein>
    <submittedName>
        <fullName evidence="1">Uncharacterized protein</fullName>
    </submittedName>
</protein>
<keyword evidence="2" id="KW-1185">Reference proteome</keyword>
<dbReference type="Proteomes" id="UP000321222">
    <property type="component" value="Chromosome"/>
</dbReference>
<accession>A0A5B9FR52</accession>
<sequence>MVQLPDLYLLDSQGNQRAKLYDRYSDVRVWWDNGPKFYITGYVHSVKVISASTPAFQLRLDWKNQGGGVLRSETITGNVTCNDDGRRESWTYSVSDEMADQIKSISSQTSGSINWLPCN</sequence>
<evidence type="ECO:0000313" key="2">
    <source>
        <dbReference type="Proteomes" id="UP000321222"/>
    </source>
</evidence>
<reference evidence="1 2" key="1">
    <citation type="submission" date="2019-08" db="EMBL/GenBank/DDBJ databases">
        <title>Flavobacterium alkalisoli sp. nov., isolated from rhizosphere soil of Suaeda salsa.</title>
        <authorList>
            <person name="Sun J.-Q."/>
            <person name="Xu L."/>
        </authorList>
    </citation>
    <scope>NUCLEOTIDE SEQUENCE [LARGE SCALE GENOMIC DNA]</scope>
    <source>
        <strain evidence="1 2">XS-5</strain>
    </source>
</reference>
<dbReference type="OrthoDB" id="9790913at2"/>
<evidence type="ECO:0000313" key="1">
    <source>
        <dbReference type="EMBL" id="QEE49325.1"/>
    </source>
</evidence>
<gene>
    <name evidence="1" type="ORF">FUA48_06965</name>
</gene>
<organism evidence="1 2">
    <name type="scientific">Flavobacterium alkalisoli</name>
    <dbReference type="NCBI Taxonomy" id="2602769"/>
    <lineage>
        <taxon>Bacteria</taxon>
        <taxon>Pseudomonadati</taxon>
        <taxon>Bacteroidota</taxon>
        <taxon>Flavobacteriia</taxon>
        <taxon>Flavobacteriales</taxon>
        <taxon>Flavobacteriaceae</taxon>
        <taxon>Flavobacterium</taxon>
    </lineage>
</organism>
<name>A0A5B9FR52_9FLAO</name>
<dbReference type="RefSeq" id="WP_147582869.1">
    <property type="nucleotide sequence ID" value="NZ_CP042831.1"/>
</dbReference>